<comment type="caution">
    <text evidence="1">The sequence shown here is derived from an EMBL/GenBank/DDBJ whole genome shotgun (WGS) entry which is preliminary data.</text>
</comment>
<accession>A0ABN8RWN6</accession>
<evidence type="ECO:0000313" key="2">
    <source>
        <dbReference type="Proteomes" id="UP001159427"/>
    </source>
</evidence>
<name>A0ABN8RWN6_9CNID</name>
<protein>
    <submittedName>
        <fullName evidence="1">Uncharacterized protein</fullName>
    </submittedName>
</protein>
<reference evidence="1 2" key="1">
    <citation type="submission" date="2022-05" db="EMBL/GenBank/DDBJ databases">
        <authorList>
            <consortium name="Genoscope - CEA"/>
            <person name="William W."/>
        </authorList>
    </citation>
    <scope>NUCLEOTIDE SEQUENCE [LARGE SCALE GENOMIC DNA]</scope>
</reference>
<evidence type="ECO:0000313" key="1">
    <source>
        <dbReference type="EMBL" id="CAH3183886.1"/>
    </source>
</evidence>
<sequence>NNHDLALAREVLLLEPFRLKARTVERGKVWQTIADNLNSHATLSIAQECRRNGEIVEWK</sequence>
<gene>
    <name evidence="1" type="ORF">PEVE_00015130</name>
</gene>
<dbReference type="Proteomes" id="UP001159427">
    <property type="component" value="Unassembled WGS sequence"/>
</dbReference>
<dbReference type="EMBL" id="CALNXI010002158">
    <property type="protein sequence ID" value="CAH3183886.1"/>
    <property type="molecule type" value="Genomic_DNA"/>
</dbReference>
<feature type="non-terminal residue" evidence="1">
    <location>
        <position position="1"/>
    </location>
</feature>
<keyword evidence="2" id="KW-1185">Reference proteome</keyword>
<proteinExistence type="predicted"/>
<organism evidence="1 2">
    <name type="scientific">Porites evermanni</name>
    <dbReference type="NCBI Taxonomy" id="104178"/>
    <lineage>
        <taxon>Eukaryota</taxon>
        <taxon>Metazoa</taxon>
        <taxon>Cnidaria</taxon>
        <taxon>Anthozoa</taxon>
        <taxon>Hexacorallia</taxon>
        <taxon>Scleractinia</taxon>
        <taxon>Fungiina</taxon>
        <taxon>Poritidae</taxon>
        <taxon>Porites</taxon>
    </lineage>
</organism>